<protein>
    <recommendedName>
        <fullName evidence="1">Heterokaryon incompatibility domain-containing protein</fullName>
    </recommendedName>
</protein>
<dbReference type="OrthoDB" id="194358at2759"/>
<proteinExistence type="predicted"/>
<keyword evidence="3" id="KW-1185">Reference proteome</keyword>
<dbReference type="EMBL" id="JAPEIS010000014">
    <property type="protein sequence ID" value="KAJ8059553.1"/>
    <property type="molecule type" value="Genomic_DNA"/>
</dbReference>
<dbReference type="Pfam" id="PF06985">
    <property type="entry name" value="HET"/>
    <property type="match status" value="1"/>
</dbReference>
<name>A0A9X0DG75_9HELO</name>
<evidence type="ECO:0000313" key="2">
    <source>
        <dbReference type="EMBL" id="KAJ8059553.1"/>
    </source>
</evidence>
<evidence type="ECO:0000313" key="3">
    <source>
        <dbReference type="Proteomes" id="UP001152300"/>
    </source>
</evidence>
<dbReference type="InterPro" id="IPR052895">
    <property type="entry name" value="HetReg/Transcr_Mod"/>
</dbReference>
<dbReference type="PANTHER" id="PTHR24148:SF64">
    <property type="entry name" value="HETEROKARYON INCOMPATIBILITY DOMAIN-CONTAINING PROTEIN"/>
    <property type="match status" value="1"/>
</dbReference>
<dbReference type="AlphaFoldDB" id="A0A9X0DG75"/>
<comment type="caution">
    <text evidence="2">The sequence shown here is derived from an EMBL/GenBank/DDBJ whole genome shotgun (WGS) entry which is preliminary data.</text>
</comment>
<gene>
    <name evidence="2" type="ORF">OCU04_011210</name>
</gene>
<organism evidence="2 3">
    <name type="scientific">Sclerotinia nivalis</name>
    <dbReference type="NCBI Taxonomy" id="352851"/>
    <lineage>
        <taxon>Eukaryota</taxon>
        <taxon>Fungi</taxon>
        <taxon>Dikarya</taxon>
        <taxon>Ascomycota</taxon>
        <taxon>Pezizomycotina</taxon>
        <taxon>Leotiomycetes</taxon>
        <taxon>Helotiales</taxon>
        <taxon>Sclerotiniaceae</taxon>
        <taxon>Sclerotinia</taxon>
    </lineage>
</organism>
<feature type="domain" description="Heterokaryon incompatibility" evidence="1">
    <location>
        <begin position="49"/>
        <end position="175"/>
    </location>
</feature>
<sequence length="657" mass="75362">MSSLYADIPLLRPDKQIRLLRIEQSSSDCDDYCFSLAVHEFHDDVRPSYIAISYTWGDTVPLLPIIVNGKKMRVRLNCWYSLWQIRHHGFTDYLWIDSLCINQDNDEEKNFQVAIMGSIYESALWVASCIGTGETISVMEPGLMSDGEEAKLARMRLRQSFDQIPYFDRVWIKQEIILGRDITLFYGLKKISWEKFDLLMTMEQRLLERKLNSEESADSGIFDAAYNAEGSSGFYELNRAQGMLTQESEMNSAISQLCNHRSRQMSGTFVDLVLRYKTAKATNSRDKIYALLSLLPKEDPIRQNLVVDYGQPTFHLFHAIVRLVYSAYEDIKYGQKHQVLGLIREWLEIDEKNVEMNDYLKSVPSSPSDWLPSSTSDLAGPWLNGIDPHIMLDIMEMCDVGQQDELNLSLSLKAEEYTPLALLKHINTWRRNDEKWTQKGMHQLVPINLKTTRVAFIRPTLHTNISPDIKEFLVNADVRAGDFIAKILWDGPKSPYHVTALRTIAHAVLRAVDVRDKDKGEDILDDSAMDTFEDMSASSSNYRSEQGNSPEVLLKLHSWAIPVGQDLTLLTENEESDFSYAHRNQSLSRLKLHHRDLLVPLILNNRPLHALLYPAPEGSYFSTVQSDNDVESWNQKCRPSSPSKSEVDYNYLRDVLG</sequence>
<dbReference type="PANTHER" id="PTHR24148">
    <property type="entry name" value="ANKYRIN REPEAT DOMAIN-CONTAINING PROTEIN 39 HOMOLOG-RELATED"/>
    <property type="match status" value="1"/>
</dbReference>
<dbReference type="Proteomes" id="UP001152300">
    <property type="component" value="Unassembled WGS sequence"/>
</dbReference>
<dbReference type="InterPro" id="IPR010730">
    <property type="entry name" value="HET"/>
</dbReference>
<evidence type="ECO:0000259" key="1">
    <source>
        <dbReference type="Pfam" id="PF06985"/>
    </source>
</evidence>
<accession>A0A9X0DG75</accession>
<reference evidence="2" key="1">
    <citation type="submission" date="2022-11" db="EMBL/GenBank/DDBJ databases">
        <title>Genome Resource of Sclerotinia nivalis Strain SnTB1, a Plant Pathogen Isolated from American Ginseng.</title>
        <authorList>
            <person name="Fan S."/>
        </authorList>
    </citation>
    <scope>NUCLEOTIDE SEQUENCE</scope>
    <source>
        <strain evidence="2">SnTB1</strain>
    </source>
</reference>